<name>A0A2P2PXF5_RHIMU</name>
<accession>A0A2P2PXF5</accession>
<dbReference type="EMBL" id="GGEC01078948">
    <property type="protein sequence ID" value="MBX59432.1"/>
    <property type="molecule type" value="Transcribed_RNA"/>
</dbReference>
<evidence type="ECO:0000313" key="1">
    <source>
        <dbReference type="EMBL" id="MBX59432.1"/>
    </source>
</evidence>
<proteinExistence type="predicted"/>
<reference evidence="1" key="1">
    <citation type="submission" date="2018-02" db="EMBL/GenBank/DDBJ databases">
        <title>Rhizophora mucronata_Transcriptome.</title>
        <authorList>
            <person name="Meera S.P."/>
            <person name="Sreeshan A."/>
            <person name="Augustine A."/>
        </authorList>
    </citation>
    <scope>NUCLEOTIDE SEQUENCE</scope>
    <source>
        <tissue evidence="1">Leaf</tissue>
    </source>
</reference>
<protein>
    <submittedName>
        <fullName evidence="1">Uncharacterized protein</fullName>
    </submittedName>
</protein>
<organism evidence="1">
    <name type="scientific">Rhizophora mucronata</name>
    <name type="common">Asiatic mangrove</name>
    <dbReference type="NCBI Taxonomy" id="61149"/>
    <lineage>
        <taxon>Eukaryota</taxon>
        <taxon>Viridiplantae</taxon>
        <taxon>Streptophyta</taxon>
        <taxon>Embryophyta</taxon>
        <taxon>Tracheophyta</taxon>
        <taxon>Spermatophyta</taxon>
        <taxon>Magnoliopsida</taxon>
        <taxon>eudicotyledons</taxon>
        <taxon>Gunneridae</taxon>
        <taxon>Pentapetalae</taxon>
        <taxon>rosids</taxon>
        <taxon>fabids</taxon>
        <taxon>Malpighiales</taxon>
        <taxon>Rhizophoraceae</taxon>
        <taxon>Rhizophora</taxon>
    </lineage>
</organism>
<sequence length="45" mass="5287">MPFYLPCYFDFIGIILETRSCGVIFGKFLFEFYGNEGNFFLCQAK</sequence>
<dbReference type="AlphaFoldDB" id="A0A2P2PXF5"/>